<dbReference type="Pfam" id="PF12706">
    <property type="entry name" value="Lactamase_B_2"/>
    <property type="match status" value="1"/>
</dbReference>
<feature type="domain" description="Metallo-beta-lactamase" evidence="1">
    <location>
        <begin position="34"/>
        <end position="202"/>
    </location>
</feature>
<dbReference type="CDD" id="cd16279">
    <property type="entry name" value="metallo-hydrolase-like_MBL-fold"/>
    <property type="match status" value="1"/>
</dbReference>
<sequence length="254" mass="28966">MKLKFFGTGTSQGVPVIGCHCEVCDSANPKDKRFRSSALVTTETGKKILIDCGPDFRMQMLTNKEEQIDAVLLTHEHNDHVIGLDDLRPLIFRNGKNIDLYCQKRVGDEIKLRFPYAFADVRYPSAPAFNLHEIEKPFALLDTEVIPVEVSHGKISIFGYKLKDLVYITDASFISDGEKEKLKNLDYLILNCIRKTGLHPAHFILPQVLELFEELKPKKMFLTHISHHLGLHDEMELELPENVHLAYDGLELLL</sequence>
<dbReference type="InterPro" id="IPR001279">
    <property type="entry name" value="Metallo-B-lactamas"/>
</dbReference>
<dbReference type="InterPro" id="IPR036866">
    <property type="entry name" value="RibonucZ/Hydroxyglut_hydro"/>
</dbReference>
<evidence type="ECO:0000313" key="3">
    <source>
        <dbReference type="Proteomes" id="UP000294419"/>
    </source>
</evidence>
<name>A0A4P6ZH89_9FLAO</name>
<dbReference type="EC" id="3.1.4.55" evidence="2"/>
<keyword evidence="2" id="KW-0378">Hydrolase</keyword>
<evidence type="ECO:0000313" key="2">
    <source>
        <dbReference type="EMBL" id="QBO58927.1"/>
    </source>
</evidence>
<evidence type="ECO:0000259" key="1">
    <source>
        <dbReference type="SMART" id="SM00849"/>
    </source>
</evidence>
<gene>
    <name evidence="2" type="primary">phnP</name>
    <name evidence="2" type="ORF">NBC122_02119</name>
</gene>
<dbReference type="RefSeq" id="WP_133440304.1">
    <property type="nucleotide sequence ID" value="NZ_CP037954.1"/>
</dbReference>
<dbReference type="AlphaFoldDB" id="A0A4P6ZH89"/>
<dbReference type="SMART" id="SM00849">
    <property type="entry name" value="Lactamase_B"/>
    <property type="match status" value="1"/>
</dbReference>
<dbReference type="EMBL" id="CP037954">
    <property type="protein sequence ID" value="QBO58927.1"/>
    <property type="molecule type" value="Genomic_DNA"/>
</dbReference>
<dbReference type="OrthoDB" id="9781189at2"/>
<proteinExistence type="predicted"/>
<dbReference type="KEGG" id="csal:NBC122_02119"/>
<dbReference type="SUPFAM" id="SSF56281">
    <property type="entry name" value="Metallo-hydrolase/oxidoreductase"/>
    <property type="match status" value="1"/>
</dbReference>
<dbReference type="GO" id="GO:0103043">
    <property type="term" value="F:phosphoribosyl 1,2-cyclic phosphate phosphodiesterase activity"/>
    <property type="evidence" value="ECO:0007669"/>
    <property type="project" value="UniProtKB-EC"/>
</dbReference>
<protein>
    <submittedName>
        <fullName evidence="2">Phosphoribosyl 1,2-cyclic phosphate phosphodiesterase</fullName>
        <ecNumber evidence="2">3.1.4.55</ecNumber>
    </submittedName>
</protein>
<accession>A0A4P6ZH89</accession>
<dbReference type="PANTHER" id="PTHR42663">
    <property type="entry name" value="HYDROLASE C777.06C-RELATED-RELATED"/>
    <property type="match status" value="1"/>
</dbReference>
<dbReference type="PANTHER" id="PTHR42663:SF6">
    <property type="entry name" value="HYDROLASE C777.06C-RELATED"/>
    <property type="match status" value="1"/>
</dbReference>
<dbReference type="Gene3D" id="3.60.15.10">
    <property type="entry name" value="Ribonuclease Z/Hydroxyacylglutathione hydrolase-like"/>
    <property type="match status" value="1"/>
</dbReference>
<reference evidence="2 3" key="1">
    <citation type="submission" date="2019-03" db="EMBL/GenBank/DDBJ databases">
        <authorList>
            <person name="Kim H."/>
            <person name="Yu S.-M."/>
        </authorList>
    </citation>
    <scope>NUCLEOTIDE SEQUENCE [LARGE SCALE GENOMIC DNA]</scope>
    <source>
        <strain evidence="2 3">NBC122</strain>
    </source>
</reference>
<dbReference type="Proteomes" id="UP000294419">
    <property type="component" value="Chromosome"/>
</dbReference>
<organism evidence="2 3">
    <name type="scientific">Chryseobacterium salivictor</name>
    <dbReference type="NCBI Taxonomy" id="2547600"/>
    <lineage>
        <taxon>Bacteria</taxon>
        <taxon>Pseudomonadati</taxon>
        <taxon>Bacteroidota</taxon>
        <taxon>Flavobacteriia</taxon>
        <taxon>Flavobacteriales</taxon>
        <taxon>Weeksellaceae</taxon>
        <taxon>Chryseobacterium group</taxon>
        <taxon>Chryseobacterium</taxon>
    </lineage>
</organism>
<keyword evidence="3" id="KW-1185">Reference proteome</keyword>